<dbReference type="RefSeq" id="WP_100745405.1">
    <property type="nucleotide sequence ID" value="NZ_NPEF02000011.1"/>
</dbReference>
<feature type="transmembrane region" description="Helical" evidence="8">
    <location>
        <begin position="274"/>
        <end position="295"/>
    </location>
</feature>
<keyword evidence="7 8" id="KW-0472">Membrane</keyword>
<keyword evidence="3" id="KW-0645">Protease</keyword>
<dbReference type="InterPro" id="IPR031006">
    <property type="entry name" value="Exosort_XrtN"/>
</dbReference>
<keyword evidence="10" id="KW-1185">Reference proteome</keyword>
<dbReference type="GO" id="GO:0008233">
    <property type="term" value="F:peptidase activity"/>
    <property type="evidence" value="ECO:0007669"/>
    <property type="project" value="UniProtKB-KW"/>
</dbReference>
<keyword evidence="2" id="KW-1003">Cell membrane</keyword>
<evidence type="ECO:0000313" key="10">
    <source>
        <dbReference type="Proteomes" id="UP000232122"/>
    </source>
</evidence>
<feature type="transmembrane region" description="Helical" evidence="8">
    <location>
        <begin position="109"/>
        <end position="129"/>
    </location>
</feature>
<feature type="transmembrane region" description="Helical" evidence="8">
    <location>
        <begin position="12"/>
        <end position="31"/>
    </location>
</feature>
<dbReference type="EC" id="3.4.22.-" evidence="9"/>
<proteinExistence type="predicted"/>
<evidence type="ECO:0000256" key="7">
    <source>
        <dbReference type="ARBA" id="ARBA00023136"/>
    </source>
</evidence>
<evidence type="ECO:0000256" key="3">
    <source>
        <dbReference type="ARBA" id="ARBA00022670"/>
    </source>
</evidence>
<feature type="transmembrane region" description="Helical" evidence="8">
    <location>
        <begin position="65"/>
        <end position="89"/>
    </location>
</feature>
<evidence type="ECO:0000256" key="4">
    <source>
        <dbReference type="ARBA" id="ARBA00022692"/>
    </source>
</evidence>
<dbReference type="GO" id="GO:0005886">
    <property type="term" value="C:plasma membrane"/>
    <property type="evidence" value="ECO:0007669"/>
    <property type="project" value="UniProtKB-SubCell"/>
</dbReference>
<dbReference type="NCBIfam" id="TIGR04476">
    <property type="entry name" value="exosort_XrtN"/>
    <property type="match status" value="1"/>
</dbReference>
<feature type="transmembrane region" description="Helical" evidence="8">
    <location>
        <begin position="196"/>
        <end position="219"/>
    </location>
</feature>
<sequence>MSIFVPSPPLRSAFSIAALLAFCAASMIYVAEKLLTYRSAFELYPLLFLPLFLRSDRTEIRNRILYFLPGTVFVLSGIWFHRLSLIWIGSFWNALAVLHGSGIPLAWPAPLLVFAVPPITGFGSLFVGYKLRLLVTEIAAVAIRRIDSAATAVGNRIFFDGNWFVVDRVCEGLKMGLAAALIAAAFALRSDRTGKILVLGAAFPLWFFSNLLRVCTLVVFQISPSSWRHEFLGIVFFITGVVIPLSWIALFFPEKKNHASPETRKITLSFADRLRFPSAGVWILLPLLTVLIRVGGRWIPIDSPPWPSAILSFRLDRNSLADDPRIAVYRSGENYLILKRSLFAIGTGHDPRICFEAVGFSFAEQNGSEGFKRARLRSPSGASPVLYWWYSITKDRVLSDKDLARIGEFPQIRAESDWQWRKERLLGADVIQWNLYGPEENELRRLARDLSQRP</sequence>
<evidence type="ECO:0000256" key="8">
    <source>
        <dbReference type="SAM" id="Phobius"/>
    </source>
</evidence>
<dbReference type="EMBL" id="NPEF02000011">
    <property type="protein sequence ID" value="MDV6236027.1"/>
    <property type="molecule type" value="Genomic_DNA"/>
</dbReference>
<dbReference type="Proteomes" id="UP000232122">
    <property type="component" value="Unassembled WGS sequence"/>
</dbReference>
<accession>A0AAE4QNW1</accession>
<organism evidence="9 10">
    <name type="scientific">Leptospira ellisii</name>
    <dbReference type="NCBI Taxonomy" id="2023197"/>
    <lineage>
        <taxon>Bacteria</taxon>
        <taxon>Pseudomonadati</taxon>
        <taxon>Spirochaetota</taxon>
        <taxon>Spirochaetia</taxon>
        <taxon>Leptospirales</taxon>
        <taxon>Leptospiraceae</taxon>
        <taxon>Leptospira</taxon>
    </lineage>
</organism>
<dbReference type="NCBIfam" id="TIGR04178">
    <property type="entry name" value="exo_archaeo"/>
    <property type="match status" value="1"/>
</dbReference>
<comment type="subcellular location">
    <subcellularLocation>
        <location evidence="1">Cell membrane</location>
        <topology evidence="1">Multi-pass membrane protein</topology>
    </subcellularLocation>
</comment>
<keyword evidence="6 8" id="KW-1133">Transmembrane helix</keyword>
<evidence type="ECO:0000256" key="6">
    <source>
        <dbReference type="ARBA" id="ARBA00022989"/>
    </source>
</evidence>
<feature type="transmembrane region" description="Helical" evidence="8">
    <location>
        <begin position="231"/>
        <end position="253"/>
    </location>
</feature>
<evidence type="ECO:0000256" key="2">
    <source>
        <dbReference type="ARBA" id="ARBA00022475"/>
    </source>
</evidence>
<dbReference type="AlphaFoldDB" id="A0AAE4QNW1"/>
<dbReference type="Pfam" id="PF09721">
    <property type="entry name" value="Exosortase_EpsH"/>
    <property type="match status" value="1"/>
</dbReference>
<reference evidence="9 10" key="1">
    <citation type="journal article" date="2018" name="Microb. Genom.">
        <title>Deciphering the unexplored Leptospira diversity from soils uncovers genomic evolution to virulence.</title>
        <authorList>
            <person name="Thibeaux R."/>
            <person name="Iraola G."/>
            <person name="Ferres I."/>
            <person name="Bierque E."/>
            <person name="Girault D."/>
            <person name="Soupe-Gilbert M.E."/>
            <person name="Picardeau M."/>
            <person name="Goarant C."/>
        </authorList>
    </citation>
    <scope>NUCLEOTIDE SEQUENCE [LARGE SCALE GENOMIC DNA]</scope>
    <source>
        <strain evidence="9 10">ATI7-C-A5</strain>
    </source>
</reference>
<protein>
    <submittedName>
        <fullName evidence="9">Exosortase N</fullName>
        <ecNumber evidence="9">3.4.22.-</ecNumber>
    </submittedName>
</protein>
<gene>
    <name evidence="9" type="primary">xrtN</name>
    <name evidence="9" type="ORF">CH379_010375</name>
</gene>
<evidence type="ECO:0000256" key="1">
    <source>
        <dbReference type="ARBA" id="ARBA00004651"/>
    </source>
</evidence>
<name>A0AAE4QNW1_9LEPT</name>
<dbReference type="InterPro" id="IPR026392">
    <property type="entry name" value="Exo/Archaeosortase_dom"/>
</dbReference>
<dbReference type="InterPro" id="IPR019127">
    <property type="entry name" value="Exosortase"/>
</dbReference>
<dbReference type="GO" id="GO:0006508">
    <property type="term" value="P:proteolysis"/>
    <property type="evidence" value="ECO:0007669"/>
    <property type="project" value="UniProtKB-KW"/>
</dbReference>
<keyword evidence="5 9" id="KW-0378">Hydrolase</keyword>
<evidence type="ECO:0000313" key="9">
    <source>
        <dbReference type="EMBL" id="MDV6236027.1"/>
    </source>
</evidence>
<comment type="caution">
    <text evidence="9">The sequence shown here is derived from an EMBL/GenBank/DDBJ whole genome shotgun (WGS) entry which is preliminary data.</text>
</comment>
<evidence type="ECO:0000256" key="5">
    <source>
        <dbReference type="ARBA" id="ARBA00022801"/>
    </source>
</evidence>
<keyword evidence="4 8" id="KW-0812">Transmembrane</keyword>